<dbReference type="GO" id="GO:0004386">
    <property type="term" value="F:helicase activity"/>
    <property type="evidence" value="ECO:0007669"/>
    <property type="project" value="UniProtKB-KW"/>
</dbReference>
<keyword evidence="3" id="KW-0347">Helicase</keyword>
<dbReference type="Gene3D" id="3.40.50.300">
    <property type="entry name" value="P-loop containing nucleotide triphosphate hydrolases"/>
    <property type="match status" value="1"/>
</dbReference>
<dbReference type="Pfam" id="PF07319">
    <property type="entry name" value="DnaI_N"/>
    <property type="match status" value="1"/>
</dbReference>
<feature type="domain" description="IstB-like ATP-binding" evidence="1">
    <location>
        <begin position="98"/>
        <end position="270"/>
    </location>
</feature>
<dbReference type="NCBIfam" id="NF006505">
    <property type="entry name" value="PRK08939.1"/>
    <property type="match status" value="1"/>
</dbReference>
<dbReference type="RefSeq" id="WP_047392605.1">
    <property type="nucleotide sequence ID" value="NZ_FOQE01000015.1"/>
</dbReference>
<dbReference type="PANTHER" id="PTHR30050:SF8">
    <property type="entry name" value="PRIMOSOMAL PROTEIN DNAI"/>
    <property type="match status" value="1"/>
</dbReference>
<evidence type="ECO:0000259" key="1">
    <source>
        <dbReference type="Pfam" id="PF01695"/>
    </source>
</evidence>
<keyword evidence="3" id="KW-0067">ATP-binding</keyword>
<dbReference type="Pfam" id="PF01695">
    <property type="entry name" value="IstB_IS21"/>
    <property type="match status" value="1"/>
</dbReference>
<evidence type="ECO:0000259" key="2">
    <source>
        <dbReference type="Pfam" id="PF07319"/>
    </source>
</evidence>
<dbReference type="OrthoDB" id="61127at2"/>
<reference evidence="3 4" key="1">
    <citation type="submission" date="2016-10" db="EMBL/GenBank/DDBJ databases">
        <authorList>
            <person name="de Groot N.N."/>
        </authorList>
    </citation>
    <scope>NUCLEOTIDE SEQUENCE [LARGE SCALE GENOMIC DNA]</scope>
    <source>
        <strain evidence="3 4">DSM 27630</strain>
    </source>
</reference>
<proteinExistence type="predicted"/>
<keyword evidence="3" id="KW-0378">Hydrolase</keyword>
<dbReference type="EMBL" id="FOQE01000015">
    <property type="protein sequence ID" value="SFH71083.1"/>
    <property type="molecule type" value="Genomic_DNA"/>
</dbReference>
<dbReference type="PANTHER" id="PTHR30050">
    <property type="entry name" value="CHROMOSOMAL REPLICATION INITIATOR PROTEIN DNAA"/>
    <property type="match status" value="1"/>
</dbReference>
<dbReference type="AlphaFoldDB" id="A0A1I3C9J6"/>
<organism evidence="3 4">
    <name type="scientific">Pisciglobus halotolerans</name>
    <dbReference type="NCBI Taxonomy" id="745365"/>
    <lineage>
        <taxon>Bacteria</taxon>
        <taxon>Bacillati</taxon>
        <taxon>Bacillota</taxon>
        <taxon>Bacilli</taxon>
        <taxon>Lactobacillales</taxon>
        <taxon>Carnobacteriaceae</taxon>
    </lineage>
</organism>
<gene>
    <name evidence="3" type="ORF">SAMN04489868_11528</name>
</gene>
<dbReference type="Proteomes" id="UP000198668">
    <property type="component" value="Unassembled WGS sequence"/>
</dbReference>
<protein>
    <submittedName>
        <fullName evidence="3">Replicative DNA helicase loader DnaI</fullName>
    </submittedName>
</protein>
<dbReference type="SUPFAM" id="SSF52540">
    <property type="entry name" value="P-loop containing nucleoside triphosphate hydrolases"/>
    <property type="match status" value="1"/>
</dbReference>
<feature type="domain" description="Primosomal DnaI N-terminal" evidence="2">
    <location>
        <begin position="1"/>
        <end position="93"/>
    </location>
</feature>
<dbReference type="InterPro" id="IPR027417">
    <property type="entry name" value="P-loop_NTPase"/>
</dbReference>
<dbReference type="InterPro" id="IPR009928">
    <property type="entry name" value="DnaI_N"/>
</dbReference>
<keyword evidence="3" id="KW-0547">Nucleotide-binding</keyword>
<dbReference type="InterPro" id="IPR002611">
    <property type="entry name" value="IstB_ATP-bd"/>
</dbReference>
<evidence type="ECO:0000313" key="3">
    <source>
        <dbReference type="EMBL" id="SFH71083.1"/>
    </source>
</evidence>
<evidence type="ECO:0000313" key="4">
    <source>
        <dbReference type="Proteomes" id="UP000198668"/>
    </source>
</evidence>
<sequence length="307" mass="35908">MDNVGKGLSRIFKTRNWDETFEQLMKEVLKDPEVIQFIQEHSEQLNEEKIVKSYAKLYEFVQEKNKFRQNNNPLAPGYRPTLIMNHHFIDVTYVPTAELIDKQKRQEIKNRIHAMDMPKDVREASFDRYEASEDRMQATNEAMEFIDNYTDHPQRFQKGLYLQGSFGVGKSYLLGAIAHELAEEGFNTTLVHFPSFAVEMKQSIGNNTSGEKIEWVKQAPILMLDDIGADSMSSWIRDDVLGVILQYRMQEQLATFFSSNLDMEQLEEHLTVSQRGEEEPLKAKRLMERIRYLAKEVKMEGHNRRFA</sequence>
<accession>A0A1I3C9J6</accession>
<keyword evidence="4" id="KW-1185">Reference proteome</keyword>
<dbReference type="GO" id="GO:0006260">
    <property type="term" value="P:DNA replication"/>
    <property type="evidence" value="ECO:0007669"/>
    <property type="project" value="TreeGrafter"/>
</dbReference>
<dbReference type="GO" id="GO:0005524">
    <property type="term" value="F:ATP binding"/>
    <property type="evidence" value="ECO:0007669"/>
    <property type="project" value="InterPro"/>
</dbReference>
<name>A0A1I3C9J6_9LACT</name>